<feature type="domain" description="LamG-like jellyroll fold" evidence="4">
    <location>
        <begin position="835"/>
        <end position="958"/>
    </location>
</feature>
<keyword evidence="1" id="KW-0732">Signal</keyword>
<protein>
    <recommendedName>
        <fullName evidence="4">LamG-like jellyroll fold domain-containing protein</fullName>
    </recommendedName>
</protein>
<dbReference type="Gene3D" id="2.60.120.200">
    <property type="match status" value="2"/>
</dbReference>
<feature type="region of interest" description="Disordered" evidence="3">
    <location>
        <begin position="1"/>
        <end position="22"/>
    </location>
</feature>
<dbReference type="EMBL" id="PFEP01000026">
    <property type="protein sequence ID" value="PJE73103.1"/>
    <property type="molecule type" value="Genomic_DNA"/>
</dbReference>
<evidence type="ECO:0000313" key="6">
    <source>
        <dbReference type="Proteomes" id="UP000230603"/>
    </source>
</evidence>
<dbReference type="InterPro" id="IPR013320">
    <property type="entry name" value="ConA-like_dom_sf"/>
</dbReference>
<dbReference type="Gene3D" id="2.60.120.260">
    <property type="entry name" value="Galactose-binding domain-like"/>
    <property type="match status" value="2"/>
</dbReference>
<evidence type="ECO:0000259" key="4">
    <source>
        <dbReference type="SMART" id="SM00560"/>
    </source>
</evidence>
<comment type="caution">
    <text evidence="5">The sequence shown here is derived from an EMBL/GenBank/DDBJ whole genome shotgun (WGS) entry which is preliminary data.</text>
</comment>
<dbReference type="SMART" id="SM00560">
    <property type="entry name" value="LamGL"/>
    <property type="match status" value="1"/>
</dbReference>
<dbReference type="InterPro" id="IPR006558">
    <property type="entry name" value="LamG-like"/>
</dbReference>
<feature type="non-terminal residue" evidence="5">
    <location>
        <position position="1140"/>
    </location>
</feature>
<dbReference type="SUPFAM" id="SSF49899">
    <property type="entry name" value="Concanavalin A-like lectins/glucanases"/>
    <property type="match status" value="2"/>
</dbReference>
<dbReference type="AlphaFoldDB" id="A0A2M8L900"/>
<evidence type="ECO:0000256" key="2">
    <source>
        <dbReference type="ARBA" id="ARBA00023157"/>
    </source>
</evidence>
<accession>A0A2M8L900</accession>
<keyword evidence="2" id="KW-1015">Disulfide bond</keyword>
<dbReference type="Pfam" id="PF13385">
    <property type="entry name" value="Laminin_G_3"/>
    <property type="match status" value="2"/>
</dbReference>
<name>A0A2M8L900_9BACT</name>
<evidence type="ECO:0000313" key="5">
    <source>
        <dbReference type="EMBL" id="PJE73103.1"/>
    </source>
</evidence>
<organism evidence="5 6">
    <name type="scientific">Candidatus Tagabacteria bacterium CG10_big_fil_rev_8_21_14_0_10_40_13</name>
    <dbReference type="NCBI Taxonomy" id="1975022"/>
    <lineage>
        <taxon>Bacteria</taxon>
        <taxon>Candidatus Tagaibacteriota</taxon>
    </lineage>
</organism>
<proteinExistence type="predicted"/>
<reference evidence="6" key="1">
    <citation type="submission" date="2017-09" db="EMBL/GenBank/DDBJ databases">
        <title>Depth-based differentiation of microbial function through sediment-hosted aquifers and enrichment of novel symbionts in the deep terrestrial subsurface.</title>
        <authorList>
            <person name="Probst A.J."/>
            <person name="Ladd B."/>
            <person name="Jarett J.K."/>
            <person name="Geller-Mcgrath D.E."/>
            <person name="Sieber C.M.K."/>
            <person name="Emerson J.B."/>
            <person name="Anantharaman K."/>
            <person name="Thomas B.C."/>
            <person name="Malmstrom R."/>
            <person name="Stieglmeier M."/>
            <person name="Klingl A."/>
            <person name="Woyke T."/>
            <person name="Ryan C.M."/>
            <person name="Banfield J.F."/>
        </authorList>
    </citation>
    <scope>NUCLEOTIDE SEQUENCE [LARGE SCALE GENOMIC DNA]</scope>
</reference>
<gene>
    <name evidence="5" type="ORF">COV00_01670</name>
</gene>
<evidence type="ECO:0000256" key="3">
    <source>
        <dbReference type="SAM" id="MobiDB-lite"/>
    </source>
</evidence>
<evidence type="ECO:0000256" key="1">
    <source>
        <dbReference type="ARBA" id="ARBA00022729"/>
    </source>
</evidence>
<sequence length="1140" mass="122398">MGASTTHNQPTNTAFNASGASGTSVEISQNEVKLAADSDWWHTDFPYKRTVTITNTQATAIAAGTTVTLTMDTKQFVDASKMQTDGDDLRLAYKNAASDWSEVRRTFSYLGSETFATSQHTQVSFTTAASIAASSSDANYALYYGNATVNYNWSNGLKFDGVDDDVLIPDSDSIDLGTTNFTLEQWVKIRTNKINTVIDKRVNGGVYTGYLVYFDETGKFNFDLNDTAAHTYRGAYGSNVQGKWVHWALTVNRTTNQASYYLNGTKVVTVDISATTGSLANGENLQVVGHTSVPSYRADGIVDEVRISNTVRYDPGNNFAVGQKVFNPPVENLTSDANTMGLWHLDEGTGQTVGDSSSYANNGTLGPTAGAEAQDPTWYSPNQQSFGDETFVAPFNNSTTGIDGETPSSFTRNSVATYEDENGKIQEAAANNPRYETGQRGRNLLKNSSFETGSPNPDNWTFMPGDTWSLSSSQYVHGTKSMSQTTTTAWTGWRSDAVTVTEGKLYAISGSLYATGLTGTDNSRAWYWVRFLDSSGSTITTVTGAEMNSNGGSGWSNYYSDNTGHYNPFTPSSAGVWEKQVEYFYIPTGKNVAQVNISFEYRTGMTAPIYWDALQLQQVSTASDYVPTTTQPQDVNRGIIIEEARTNSVLESSFENRTGNDFTGWTETVAGTSTVTAETADTKHSSTAAKLTIDASSNAASVDQTVSGLTASTQYYASLYYKNSAASTNIGVEFQDASNNYLQSDGTTWAAGAYTFTPTNATTWTRWTQSATTAVGQTSIKVTIKSTSASSNHKIDAVQLEQGGFVTSYIPTTTAAVTRAAEVLQYAASGNIIQNSFTISAWFKVNGTGTGANNTIFDWSTDASNRILILGPYGGTSVLLYLGSNILSKSGIVAGNWHHAVGTFDGTNSAVYLDGSVGNSSSTYTPGTITNANFTLSGGNVSQSRSDFRIYNRALTATEVADMYRSGLAYHSQGAEETDRYASTGTYTSPVLDLTNNAGWQAVPNFVATSTLNGGTITYQSRVGPTGHATPDGDWTSWADISSGSIASAGYPDKDYFQWKATLSPPSGQANTPQLTSVDIKYIADTENPTNPTTTNGWTSSAKTTELTNGGYGSANAPSGPYFEWSGATDDVNVYGYYVY</sequence>
<dbReference type="Proteomes" id="UP000230603">
    <property type="component" value="Unassembled WGS sequence"/>
</dbReference>